<comment type="catalytic activity">
    <reaction evidence="5">
        <text>pseudouridine(1915) in 23S rRNA + S-adenosyl-L-methionine = N(3)-methylpseudouridine(1915) in 23S rRNA + S-adenosyl-L-homocysteine + H(+)</text>
        <dbReference type="Rhea" id="RHEA:42752"/>
        <dbReference type="Rhea" id="RHEA-COMP:10221"/>
        <dbReference type="Rhea" id="RHEA-COMP:10222"/>
        <dbReference type="ChEBI" id="CHEBI:15378"/>
        <dbReference type="ChEBI" id="CHEBI:57856"/>
        <dbReference type="ChEBI" id="CHEBI:59789"/>
        <dbReference type="ChEBI" id="CHEBI:65314"/>
        <dbReference type="ChEBI" id="CHEBI:74486"/>
        <dbReference type="EC" id="2.1.1.177"/>
    </reaction>
</comment>
<dbReference type="PANTHER" id="PTHR33603:SF1">
    <property type="entry name" value="RIBOSOMAL RNA LARGE SUBUNIT METHYLTRANSFERASE H"/>
    <property type="match status" value="1"/>
</dbReference>
<keyword evidence="3 5" id="KW-0949">S-adenosyl-L-methionine</keyword>
<dbReference type="PIRSF" id="PIRSF004505">
    <property type="entry name" value="MT_bac"/>
    <property type="match status" value="1"/>
</dbReference>
<reference evidence="6" key="1">
    <citation type="journal article" date="2014" name="Int. J. Syst. Evol. Microbiol.">
        <title>Complete genome of a new Firmicutes species belonging to the dominant human colonic microbiota ('Ruminococcus bicirculans') reveals two chromosomes and a selective capacity to utilize plant glucans.</title>
        <authorList>
            <consortium name="NISC Comparative Sequencing Program"/>
            <person name="Wegmann U."/>
            <person name="Louis P."/>
            <person name="Goesmann A."/>
            <person name="Henrissat B."/>
            <person name="Duncan S.H."/>
            <person name="Flint H.J."/>
        </authorList>
    </citation>
    <scope>NUCLEOTIDE SEQUENCE</scope>
    <source>
        <strain evidence="6">NBRC 108216</strain>
    </source>
</reference>
<dbReference type="GO" id="GO:0032259">
    <property type="term" value="P:methylation"/>
    <property type="evidence" value="ECO:0007669"/>
    <property type="project" value="UniProtKB-KW"/>
</dbReference>
<dbReference type="EC" id="2.1.1.177" evidence="5"/>
<dbReference type="Pfam" id="PF02590">
    <property type="entry name" value="SPOUT_MTase"/>
    <property type="match status" value="1"/>
</dbReference>
<evidence type="ECO:0000256" key="1">
    <source>
        <dbReference type="ARBA" id="ARBA00022603"/>
    </source>
</evidence>
<comment type="caution">
    <text evidence="5">Lacks conserved residue(s) required for the propagation of feature annotation.</text>
</comment>
<accession>A0ABQ5UWI7</accession>
<dbReference type="SUPFAM" id="SSF75217">
    <property type="entry name" value="alpha/beta knot"/>
    <property type="match status" value="1"/>
</dbReference>
<dbReference type="InterPro" id="IPR029028">
    <property type="entry name" value="Alpha/beta_knot_MTases"/>
</dbReference>
<comment type="function">
    <text evidence="5">Specifically methylates the pseudouridine at position 1915 (m3Psi1915) in 23S rRNA.</text>
</comment>
<comment type="subcellular location">
    <subcellularLocation>
        <location evidence="5">Cytoplasm</location>
    </subcellularLocation>
</comment>
<organism evidence="6 7">
    <name type="scientific">Algimonas porphyrae</name>
    <dbReference type="NCBI Taxonomy" id="1128113"/>
    <lineage>
        <taxon>Bacteria</taxon>
        <taxon>Pseudomonadati</taxon>
        <taxon>Pseudomonadota</taxon>
        <taxon>Alphaproteobacteria</taxon>
        <taxon>Maricaulales</taxon>
        <taxon>Robiginitomaculaceae</taxon>
        <taxon>Algimonas</taxon>
    </lineage>
</organism>
<keyword evidence="7" id="KW-1185">Reference proteome</keyword>
<evidence type="ECO:0000256" key="4">
    <source>
        <dbReference type="ARBA" id="ARBA00038303"/>
    </source>
</evidence>
<dbReference type="InterPro" id="IPR003742">
    <property type="entry name" value="RlmH-like"/>
</dbReference>
<dbReference type="EMBL" id="BSNJ01000001">
    <property type="protein sequence ID" value="GLQ19269.1"/>
    <property type="molecule type" value="Genomic_DNA"/>
</dbReference>
<protein>
    <recommendedName>
        <fullName evidence="5">Ribosomal RNA large subunit methyltransferase H</fullName>
        <ecNumber evidence="5">2.1.1.177</ecNumber>
    </recommendedName>
    <alternativeName>
        <fullName evidence="5">23S rRNA (pseudouridine1915-N3)-methyltransferase</fullName>
    </alternativeName>
    <alternativeName>
        <fullName evidence="5">23S rRNA m3Psi1915 methyltransferase</fullName>
    </alternativeName>
    <alternativeName>
        <fullName evidence="5">rRNA (pseudouridine-N3-)-methyltransferase RlmH</fullName>
    </alternativeName>
</protein>
<dbReference type="InterPro" id="IPR029026">
    <property type="entry name" value="tRNA_m1G_MTases_N"/>
</dbReference>
<gene>
    <name evidence="5 6" type="primary">rlmH</name>
    <name evidence="6" type="ORF">GCM10007854_02240</name>
</gene>
<dbReference type="Proteomes" id="UP001161390">
    <property type="component" value="Unassembled WGS sequence"/>
</dbReference>
<evidence type="ECO:0000313" key="6">
    <source>
        <dbReference type="EMBL" id="GLQ19269.1"/>
    </source>
</evidence>
<reference evidence="6" key="2">
    <citation type="submission" date="2023-01" db="EMBL/GenBank/DDBJ databases">
        <title>Draft genome sequence of Algimonas porphyrae strain NBRC 108216.</title>
        <authorList>
            <person name="Sun Q."/>
            <person name="Mori K."/>
        </authorList>
    </citation>
    <scope>NUCLEOTIDE SEQUENCE</scope>
    <source>
        <strain evidence="6">NBRC 108216</strain>
    </source>
</reference>
<sequence>MKLIIRAGGALRQGPERDLVNDYLTRARGLARGLGFLDVEEQSIDLGKCRDRSAETRKIVSSMPAGSTLFVMDERGKSLSSRQFAKTLARLRDDGCPAAIFMIGAADGFEPADLPPHVRKLSFGTQTWPHKLVRVMLAEQIYRALSILAGAPYHRD</sequence>
<dbReference type="Gene3D" id="3.40.1280.10">
    <property type="match status" value="1"/>
</dbReference>
<proteinExistence type="inferred from homology"/>
<dbReference type="GO" id="GO:0008168">
    <property type="term" value="F:methyltransferase activity"/>
    <property type="evidence" value="ECO:0007669"/>
    <property type="project" value="UniProtKB-KW"/>
</dbReference>
<evidence type="ECO:0000313" key="7">
    <source>
        <dbReference type="Proteomes" id="UP001161390"/>
    </source>
</evidence>
<evidence type="ECO:0000256" key="5">
    <source>
        <dbReference type="HAMAP-Rule" id="MF_00658"/>
    </source>
</evidence>
<dbReference type="HAMAP" id="MF_00658">
    <property type="entry name" value="23SrRNA_methyltr_H"/>
    <property type="match status" value="1"/>
</dbReference>
<keyword evidence="5" id="KW-0963">Cytoplasm</keyword>
<dbReference type="PANTHER" id="PTHR33603">
    <property type="entry name" value="METHYLTRANSFERASE"/>
    <property type="match status" value="1"/>
</dbReference>
<evidence type="ECO:0000256" key="2">
    <source>
        <dbReference type="ARBA" id="ARBA00022679"/>
    </source>
</evidence>
<dbReference type="CDD" id="cd18081">
    <property type="entry name" value="RlmH-like"/>
    <property type="match status" value="1"/>
</dbReference>
<keyword evidence="5" id="KW-0698">rRNA processing</keyword>
<comment type="similarity">
    <text evidence="4 5">Belongs to the RNA methyltransferase RlmH family.</text>
</comment>
<evidence type="ECO:0000256" key="3">
    <source>
        <dbReference type="ARBA" id="ARBA00022691"/>
    </source>
</evidence>
<comment type="subunit">
    <text evidence="5">Homodimer.</text>
</comment>
<comment type="caution">
    <text evidence="6">The sequence shown here is derived from an EMBL/GenBank/DDBJ whole genome shotgun (WGS) entry which is preliminary data.</text>
</comment>
<keyword evidence="1 5" id="KW-0489">Methyltransferase</keyword>
<feature type="binding site" evidence="5">
    <location>
        <position position="104"/>
    </location>
    <ligand>
        <name>S-adenosyl-L-methionine</name>
        <dbReference type="ChEBI" id="CHEBI:59789"/>
    </ligand>
</feature>
<keyword evidence="2 5" id="KW-0808">Transferase</keyword>
<name>A0ABQ5UWI7_9PROT</name>
<dbReference type="RefSeq" id="WP_284369023.1">
    <property type="nucleotide sequence ID" value="NZ_BSNJ01000001.1"/>
</dbReference>